<proteinExistence type="predicted"/>
<dbReference type="AlphaFoldDB" id="A0A6J6F3V8"/>
<gene>
    <name evidence="2" type="ORF">UFOPK1722_01124</name>
</gene>
<reference evidence="2" key="1">
    <citation type="submission" date="2020-05" db="EMBL/GenBank/DDBJ databases">
        <authorList>
            <person name="Chiriac C."/>
            <person name="Salcher M."/>
            <person name="Ghai R."/>
            <person name="Kavagutti S V."/>
        </authorList>
    </citation>
    <scope>NUCLEOTIDE SEQUENCE</scope>
</reference>
<organism evidence="2">
    <name type="scientific">freshwater metagenome</name>
    <dbReference type="NCBI Taxonomy" id="449393"/>
    <lineage>
        <taxon>unclassified sequences</taxon>
        <taxon>metagenomes</taxon>
        <taxon>ecological metagenomes</taxon>
    </lineage>
</organism>
<dbReference type="EMBL" id="CAEZTS010000095">
    <property type="protein sequence ID" value="CAB4582279.1"/>
    <property type="molecule type" value="Genomic_DNA"/>
</dbReference>
<accession>A0A6J6F3V8</accession>
<name>A0A6J6F3V8_9ZZZZ</name>
<protein>
    <submittedName>
        <fullName evidence="2">Unannotated protein</fullName>
    </submittedName>
</protein>
<evidence type="ECO:0000256" key="1">
    <source>
        <dbReference type="SAM" id="MobiDB-lite"/>
    </source>
</evidence>
<evidence type="ECO:0000313" key="2">
    <source>
        <dbReference type="EMBL" id="CAB4582279.1"/>
    </source>
</evidence>
<sequence>MTLTHDLGGEDGGGGRQRVHGRVDTQRRNLTRQLGGGVEVGERGERSRVGVVVGGHVHGLQRRDRTTTGGGDALLQLTHLVGQGGLVTHGRRHAAEQSRHLGTGLHETEDVVDEQQHVLVLHIAEVLGHGERRQSHAQAHARRFVHLAEDQGGLLEHARLFHFHTEVGALAGALTHAGEHRHTTVLRGHTVDHLGDENGLAHAGATEQTDLSTGQVRGEQVDDLHAGDEHALLRLERREVGSRAVDVPTLHVGELGVVVVEHLAPHVPHVTQHAVAHGHLDAVAGVAHRGAATQTVGGLHADGAHAAVTQLLGHLGQNLHVLSFDLHGELERAVQLGEVPPRELDVDHGAGDADDLAVLQFILSHGHGCLSPDQRSESANVPRSMSRVSLVPPDSASAPPTISMISVVIAS</sequence>
<feature type="region of interest" description="Disordered" evidence="1">
    <location>
        <begin position="1"/>
        <end position="26"/>
    </location>
</feature>